<dbReference type="PANTHER" id="PTHR43639">
    <property type="entry name" value="OXIDOREDUCTASE, SHORT-CHAIN DEHYDROGENASE/REDUCTASE FAMILY (AFU_ORTHOLOGUE AFUA_5G02870)"/>
    <property type="match status" value="1"/>
</dbReference>
<protein>
    <submittedName>
        <fullName evidence="3">FolM Alternative dihydrofolate reductase 1</fullName>
    </submittedName>
</protein>
<dbReference type="InterPro" id="IPR002347">
    <property type="entry name" value="SDR_fam"/>
</dbReference>
<dbReference type="PROSITE" id="PS00061">
    <property type="entry name" value="ADH_SHORT"/>
    <property type="match status" value="1"/>
</dbReference>
<accession>A0A3B0WM86</accession>
<evidence type="ECO:0000256" key="2">
    <source>
        <dbReference type="ARBA" id="ARBA00023002"/>
    </source>
</evidence>
<sequence length="248" mass="26758">MHKNSSLKTALITGAGARIGAEIARTLHAANMNIVIHYRASKNNAETLSESLNHIRPNSARTLQADLLQTKSLLPLVEQAAAYWGSLNCLINNASSFYPTPVGEITEAHWDDLMGSNLKAPIFLSQAATPYLKKNHGCIINIVDIHAFRAMKAHPVYCAAKAGLAMITQSLAKELGPDIRVNGVAPGAIMWPNTELNSDIQASIIDRTALKRQGSPEDIAKTVKFLVLEGDYITGQIIPVDGGRSLNI</sequence>
<dbReference type="FunFam" id="3.40.50.720:FF:000084">
    <property type="entry name" value="Short-chain dehydrogenase reductase"/>
    <property type="match status" value="1"/>
</dbReference>
<dbReference type="PRINTS" id="PR00080">
    <property type="entry name" value="SDRFAMILY"/>
</dbReference>
<dbReference type="InterPro" id="IPR020904">
    <property type="entry name" value="Sc_DH/Rdtase_CS"/>
</dbReference>
<dbReference type="PRINTS" id="PR00081">
    <property type="entry name" value="GDHRDH"/>
</dbReference>
<dbReference type="InterPro" id="IPR036291">
    <property type="entry name" value="NAD(P)-bd_dom_sf"/>
</dbReference>
<gene>
    <name evidence="3" type="ORF">MNBD_GAMMA07-135</name>
</gene>
<evidence type="ECO:0000256" key="1">
    <source>
        <dbReference type="ARBA" id="ARBA00006484"/>
    </source>
</evidence>
<comment type="similarity">
    <text evidence="1">Belongs to the short-chain dehydrogenases/reductases (SDR) family.</text>
</comment>
<dbReference type="SUPFAM" id="SSF51735">
    <property type="entry name" value="NAD(P)-binding Rossmann-fold domains"/>
    <property type="match status" value="1"/>
</dbReference>
<organism evidence="3">
    <name type="scientific">hydrothermal vent metagenome</name>
    <dbReference type="NCBI Taxonomy" id="652676"/>
    <lineage>
        <taxon>unclassified sequences</taxon>
        <taxon>metagenomes</taxon>
        <taxon>ecological metagenomes</taxon>
    </lineage>
</organism>
<reference evidence="3" key="1">
    <citation type="submission" date="2018-06" db="EMBL/GenBank/DDBJ databases">
        <authorList>
            <person name="Zhirakovskaya E."/>
        </authorList>
    </citation>
    <scope>NUCLEOTIDE SEQUENCE</scope>
</reference>
<name>A0A3B0WM86_9ZZZZ</name>
<dbReference type="NCBIfam" id="NF006598">
    <property type="entry name" value="PRK09135.1"/>
    <property type="match status" value="1"/>
</dbReference>
<dbReference type="Pfam" id="PF13561">
    <property type="entry name" value="adh_short_C2"/>
    <property type="match status" value="1"/>
</dbReference>
<evidence type="ECO:0000313" key="3">
    <source>
        <dbReference type="EMBL" id="VAW57108.1"/>
    </source>
</evidence>
<dbReference type="GO" id="GO:0016491">
    <property type="term" value="F:oxidoreductase activity"/>
    <property type="evidence" value="ECO:0007669"/>
    <property type="project" value="UniProtKB-KW"/>
</dbReference>
<dbReference type="PANTHER" id="PTHR43639:SF1">
    <property type="entry name" value="SHORT-CHAIN DEHYDROGENASE_REDUCTASE FAMILY PROTEIN"/>
    <property type="match status" value="1"/>
</dbReference>
<keyword evidence="2" id="KW-0560">Oxidoreductase</keyword>
<dbReference type="AlphaFoldDB" id="A0A3B0WM86"/>
<proteinExistence type="inferred from homology"/>
<dbReference type="Gene3D" id="3.40.50.720">
    <property type="entry name" value="NAD(P)-binding Rossmann-like Domain"/>
    <property type="match status" value="1"/>
</dbReference>
<dbReference type="EMBL" id="UOFF01000335">
    <property type="protein sequence ID" value="VAW57108.1"/>
    <property type="molecule type" value="Genomic_DNA"/>
</dbReference>